<accession>A0A5C0B020</accession>
<gene>
    <name evidence="1" type="ORF">FXN63_09015</name>
</gene>
<dbReference type="SUPFAM" id="SSF111369">
    <property type="entry name" value="HlyD-like secretion proteins"/>
    <property type="match status" value="1"/>
</dbReference>
<dbReference type="PANTHER" id="PTHR30469:SF15">
    <property type="entry name" value="HLYD FAMILY OF SECRETION PROTEINS"/>
    <property type="match status" value="1"/>
</dbReference>
<dbReference type="Gene3D" id="2.40.50.100">
    <property type="match status" value="1"/>
</dbReference>
<dbReference type="GO" id="GO:1990281">
    <property type="term" value="C:efflux pump complex"/>
    <property type="evidence" value="ECO:0007669"/>
    <property type="project" value="TreeGrafter"/>
</dbReference>
<sequence>MKSLFLRLGLRLGTVPLALLAAAVLTGCFDGAGARNARAAVPTAAAPVAYAAVARGKVDVEGGLLELGTTEEGQVESVAVKEGARVAKGDVLFHLGTQDAQLEVDLAQAELRRTEAALRVQGAGMPAARQTAQRLGEAARAGASDQQRADDATRHVQEIAESVTLAQADVAIARQRLSLARHRLERRTVRAPQAGTVLSLYVQPGSMVGTRASRPLMVLLPDRPLIVRAEVNESFVGRLKPGMRAEVAVVSDTRGAPIAGQLARVGQTFSPSRLDDDAALRANVRVVESVVVFTGPAALRIGQNVQVTFYD</sequence>
<dbReference type="Gene3D" id="2.40.30.170">
    <property type="match status" value="1"/>
</dbReference>
<proteinExistence type="predicted"/>
<protein>
    <submittedName>
        <fullName evidence="1">HlyD family efflux transporter periplasmic adaptor subunit</fullName>
    </submittedName>
</protein>
<dbReference type="Proteomes" id="UP000325161">
    <property type="component" value="Chromosome"/>
</dbReference>
<organism evidence="1 2">
    <name type="scientific">Pigmentiphaga aceris</name>
    <dbReference type="NCBI Taxonomy" id="1940612"/>
    <lineage>
        <taxon>Bacteria</taxon>
        <taxon>Pseudomonadati</taxon>
        <taxon>Pseudomonadota</taxon>
        <taxon>Betaproteobacteria</taxon>
        <taxon>Burkholderiales</taxon>
        <taxon>Alcaligenaceae</taxon>
        <taxon>Pigmentiphaga</taxon>
    </lineage>
</organism>
<dbReference type="PROSITE" id="PS51257">
    <property type="entry name" value="PROKAR_LIPOPROTEIN"/>
    <property type="match status" value="1"/>
</dbReference>
<dbReference type="GO" id="GO:0015562">
    <property type="term" value="F:efflux transmembrane transporter activity"/>
    <property type="evidence" value="ECO:0007669"/>
    <property type="project" value="TreeGrafter"/>
</dbReference>
<name>A0A5C0B020_9BURK</name>
<dbReference type="PANTHER" id="PTHR30469">
    <property type="entry name" value="MULTIDRUG RESISTANCE PROTEIN MDTA"/>
    <property type="match status" value="1"/>
</dbReference>
<evidence type="ECO:0000313" key="2">
    <source>
        <dbReference type="Proteomes" id="UP000325161"/>
    </source>
</evidence>
<dbReference type="RefSeq" id="WP_148814350.1">
    <property type="nucleotide sequence ID" value="NZ_CP043046.1"/>
</dbReference>
<dbReference type="KEGG" id="pacr:FXN63_09015"/>
<dbReference type="OrthoDB" id="8794034at2"/>
<dbReference type="AlphaFoldDB" id="A0A5C0B020"/>
<evidence type="ECO:0000313" key="1">
    <source>
        <dbReference type="EMBL" id="QEI05967.1"/>
    </source>
</evidence>
<dbReference type="EMBL" id="CP043046">
    <property type="protein sequence ID" value="QEI05967.1"/>
    <property type="molecule type" value="Genomic_DNA"/>
</dbReference>
<dbReference type="Gene3D" id="1.10.287.470">
    <property type="entry name" value="Helix hairpin bin"/>
    <property type="match status" value="1"/>
</dbReference>
<reference evidence="1 2" key="1">
    <citation type="submission" date="2019-08" db="EMBL/GenBank/DDBJ databases">
        <title>Amphibian skin-associated Pigmentiphaga: genome sequence and occurrence across geography and hosts.</title>
        <authorList>
            <person name="Bletz M.C."/>
            <person name="Bunk B."/>
            <person name="Sproeer C."/>
            <person name="Biwer P."/>
            <person name="Reiter S."/>
            <person name="Rabemananjara F.C.E."/>
            <person name="Schulz S."/>
            <person name="Overmann J."/>
            <person name="Vences M."/>
        </authorList>
    </citation>
    <scope>NUCLEOTIDE SEQUENCE [LARGE SCALE GENOMIC DNA]</scope>
    <source>
        <strain evidence="1 2">Mada1488</strain>
    </source>
</reference>
<keyword evidence="2" id="KW-1185">Reference proteome</keyword>